<protein>
    <submittedName>
        <fullName evidence="8">Uncharacterized protein</fullName>
    </submittedName>
</protein>
<dbReference type="PANTHER" id="PTHR21659">
    <property type="entry name" value="HYDROPHOBIC PROTEIN RCI2 LOW TEMPERATURE AND SALT RESPONSIVE PROTEIN LTI6 -RELATED"/>
    <property type="match status" value="1"/>
</dbReference>
<gene>
    <name evidence="8" type="ORF">M413DRAFT_438276</name>
</gene>
<reference evidence="8 9" key="1">
    <citation type="submission" date="2014-04" db="EMBL/GenBank/DDBJ databases">
        <authorList>
            <consortium name="DOE Joint Genome Institute"/>
            <person name="Kuo A."/>
            <person name="Gay G."/>
            <person name="Dore J."/>
            <person name="Kohler A."/>
            <person name="Nagy L.G."/>
            <person name="Floudas D."/>
            <person name="Copeland A."/>
            <person name="Barry K.W."/>
            <person name="Cichocki N."/>
            <person name="Veneault-Fourrey C."/>
            <person name="LaButti K."/>
            <person name="Lindquist E.A."/>
            <person name="Lipzen A."/>
            <person name="Lundell T."/>
            <person name="Morin E."/>
            <person name="Murat C."/>
            <person name="Sun H."/>
            <person name="Tunlid A."/>
            <person name="Henrissat B."/>
            <person name="Grigoriev I.V."/>
            <person name="Hibbett D.S."/>
            <person name="Martin F."/>
            <person name="Nordberg H.P."/>
            <person name="Cantor M.N."/>
            <person name="Hua S.X."/>
        </authorList>
    </citation>
    <scope>NUCLEOTIDE SEQUENCE [LARGE SCALE GENOMIC DNA]</scope>
    <source>
        <strain evidence="9">h7</strain>
    </source>
</reference>
<evidence type="ECO:0000256" key="7">
    <source>
        <dbReference type="SAM" id="Phobius"/>
    </source>
</evidence>
<comment type="similarity">
    <text evidence="2">Belongs to the UPF0057 (PMP3) family.</text>
</comment>
<evidence type="ECO:0000256" key="5">
    <source>
        <dbReference type="ARBA" id="ARBA00023136"/>
    </source>
</evidence>
<accession>A0A0C3CK81</accession>
<feature type="compositionally biased region" description="Basic and acidic residues" evidence="6">
    <location>
        <begin position="260"/>
        <end position="277"/>
    </location>
</feature>
<evidence type="ECO:0000256" key="2">
    <source>
        <dbReference type="ARBA" id="ARBA00009530"/>
    </source>
</evidence>
<dbReference type="AlphaFoldDB" id="A0A0C3CK81"/>
<keyword evidence="5 7" id="KW-0472">Membrane</keyword>
<evidence type="ECO:0000256" key="6">
    <source>
        <dbReference type="SAM" id="MobiDB-lite"/>
    </source>
</evidence>
<evidence type="ECO:0000313" key="8">
    <source>
        <dbReference type="EMBL" id="KIM49115.1"/>
    </source>
</evidence>
<dbReference type="EMBL" id="KN831768">
    <property type="protein sequence ID" value="KIM49115.1"/>
    <property type="molecule type" value="Genomic_DNA"/>
</dbReference>
<evidence type="ECO:0000256" key="4">
    <source>
        <dbReference type="ARBA" id="ARBA00022989"/>
    </source>
</evidence>
<sequence length="277" mass="31845">MSSYIPKGKPDLTPRRYHGYAVILFVMGTLFPPLAVAARFGIGKDFWLNLLLTICGYIPGHGHNFYIQNIRNNKNHARTPKWVQRYGLVDTSEIKRKERKSQWASRYNDRLPSSALEGQPYEEGQEVNSSVDLSTDVTNGKPRKQPNGDLWRPEDENYYNPDKPSVSASPGRWHYPANFDDVEPISDGKKSRKKKEKKDRWERTQDAYSMSAEDESQRKKKKKKRKSSDAASVVSTRDSNEFPEDPEGGLYGDLPNRPSESSRKDKATKEEVFDHQF</sequence>
<feature type="region of interest" description="Disordered" evidence="6">
    <location>
        <begin position="114"/>
        <end position="277"/>
    </location>
</feature>
<evidence type="ECO:0000313" key="9">
    <source>
        <dbReference type="Proteomes" id="UP000053424"/>
    </source>
</evidence>
<comment type="subcellular location">
    <subcellularLocation>
        <location evidence="1">Membrane</location>
    </subcellularLocation>
</comment>
<proteinExistence type="inferred from homology"/>
<feature type="transmembrane region" description="Helical" evidence="7">
    <location>
        <begin position="20"/>
        <end position="40"/>
    </location>
</feature>
<evidence type="ECO:0000256" key="3">
    <source>
        <dbReference type="ARBA" id="ARBA00022692"/>
    </source>
</evidence>
<dbReference type="InterPro" id="IPR000612">
    <property type="entry name" value="PMP3"/>
</dbReference>
<evidence type="ECO:0000256" key="1">
    <source>
        <dbReference type="ARBA" id="ARBA00004370"/>
    </source>
</evidence>
<dbReference type="OrthoDB" id="2152119at2759"/>
<dbReference type="Proteomes" id="UP000053424">
    <property type="component" value="Unassembled WGS sequence"/>
</dbReference>
<keyword evidence="9" id="KW-1185">Reference proteome</keyword>
<dbReference type="HOGENOM" id="CLU_049365_0_0_1"/>
<reference evidence="9" key="2">
    <citation type="submission" date="2015-01" db="EMBL/GenBank/DDBJ databases">
        <title>Evolutionary Origins and Diversification of the Mycorrhizal Mutualists.</title>
        <authorList>
            <consortium name="DOE Joint Genome Institute"/>
            <consortium name="Mycorrhizal Genomics Consortium"/>
            <person name="Kohler A."/>
            <person name="Kuo A."/>
            <person name="Nagy L.G."/>
            <person name="Floudas D."/>
            <person name="Copeland A."/>
            <person name="Barry K.W."/>
            <person name="Cichocki N."/>
            <person name="Veneault-Fourrey C."/>
            <person name="LaButti K."/>
            <person name="Lindquist E.A."/>
            <person name="Lipzen A."/>
            <person name="Lundell T."/>
            <person name="Morin E."/>
            <person name="Murat C."/>
            <person name="Riley R."/>
            <person name="Ohm R."/>
            <person name="Sun H."/>
            <person name="Tunlid A."/>
            <person name="Henrissat B."/>
            <person name="Grigoriev I.V."/>
            <person name="Hibbett D.S."/>
            <person name="Martin F."/>
        </authorList>
    </citation>
    <scope>NUCLEOTIDE SEQUENCE [LARGE SCALE GENOMIC DNA]</scope>
    <source>
        <strain evidence="9">h7</strain>
    </source>
</reference>
<dbReference type="Pfam" id="PF01679">
    <property type="entry name" value="Pmp3"/>
    <property type="match status" value="1"/>
</dbReference>
<dbReference type="PANTHER" id="PTHR21659:SF112">
    <property type="entry name" value="PROTEIN SNA2-RELATED"/>
    <property type="match status" value="1"/>
</dbReference>
<dbReference type="GO" id="GO:0016020">
    <property type="term" value="C:membrane"/>
    <property type="evidence" value="ECO:0007669"/>
    <property type="project" value="UniProtKB-SubCell"/>
</dbReference>
<name>A0A0C3CK81_HEBCY</name>
<organism evidence="8 9">
    <name type="scientific">Hebeloma cylindrosporum</name>
    <dbReference type="NCBI Taxonomy" id="76867"/>
    <lineage>
        <taxon>Eukaryota</taxon>
        <taxon>Fungi</taxon>
        <taxon>Dikarya</taxon>
        <taxon>Basidiomycota</taxon>
        <taxon>Agaricomycotina</taxon>
        <taxon>Agaricomycetes</taxon>
        <taxon>Agaricomycetidae</taxon>
        <taxon>Agaricales</taxon>
        <taxon>Agaricineae</taxon>
        <taxon>Hymenogastraceae</taxon>
        <taxon>Hebeloma</taxon>
    </lineage>
</organism>
<keyword evidence="3 7" id="KW-0812">Transmembrane</keyword>
<keyword evidence="4 7" id="KW-1133">Transmembrane helix</keyword>
<feature type="compositionally biased region" description="Polar residues" evidence="6">
    <location>
        <begin position="126"/>
        <end position="138"/>
    </location>
</feature>